<organism evidence="2 3">
    <name type="scientific">Gossypium laxum</name>
    <dbReference type="NCBI Taxonomy" id="34288"/>
    <lineage>
        <taxon>Eukaryota</taxon>
        <taxon>Viridiplantae</taxon>
        <taxon>Streptophyta</taxon>
        <taxon>Embryophyta</taxon>
        <taxon>Tracheophyta</taxon>
        <taxon>Spermatophyta</taxon>
        <taxon>Magnoliopsida</taxon>
        <taxon>eudicotyledons</taxon>
        <taxon>Gunneridae</taxon>
        <taxon>Pentapetalae</taxon>
        <taxon>rosids</taxon>
        <taxon>malvids</taxon>
        <taxon>Malvales</taxon>
        <taxon>Malvaceae</taxon>
        <taxon>Malvoideae</taxon>
        <taxon>Gossypium</taxon>
    </lineage>
</organism>
<sequence length="130" mass="14582">MREKDGHKSENKQTEEVNSIEKEIDVLNGVPKSIEEIPMETCLGGKENAEQESSKAMNLENNGEAKRVREDKHKRKNKDGIDAVATVTETFVHSKMQEPVETEVCEKQKKKKKLEKVNGNVADDIAAMSS</sequence>
<name>A0A7J9AXZ8_9ROSI</name>
<evidence type="ECO:0000313" key="2">
    <source>
        <dbReference type="EMBL" id="MBA0728832.1"/>
    </source>
</evidence>
<gene>
    <name evidence="2" type="ORF">Golax_001698</name>
</gene>
<feature type="region of interest" description="Disordered" evidence="1">
    <location>
        <begin position="46"/>
        <end position="80"/>
    </location>
</feature>
<accession>A0A7J9AXZ8</accession>
<protein>
    <submittedName>
        <fullName evidence="2">Uncharacterized protein</fullName>
    </submittedName>
</protein>
<keyword evidence="3" id="KW-1185">Reference proteome</keyword>
<dbReference type="Proteomes" id="UP000593574">
    <property type="component" value="Unassembled WGS sequence"/>
</dbReference>
<dbReference type="AlphaFoldDB" id="A0A7J9AXZ8"/>
<feature type="non-terminal residue" evidence="2">
    <location>
        <position position="1"/>
    </location>
</feature>
<evidence type="ECO:0000313" key="3">
    <source>
        <dbReference type="Proteomes" id="UP000593574"/>
    </source>
</evidence>
<dbReference type="EMBL" id="JABEZV010000013">
    <property type="protein sequence ID" value="MBA0728832.1"/>
    <property type="molecule type" value="Genomic_DNA"/>
</dbReference>
<feature type="region of interest" description="Disordered" evidence="1">
    <location>
        <begin position="1"/>
        <end position="24"/>
    </location>
</feature>
<reference evidence="2 3" key="1">
    <citation type="journal article" date="2019" name="Genome Biol. Evol.">
        <title>Insights into the evolution of the New World diploid cottons (Gossypium, subgenus Houzingenia) based on genome sequencing.</title>
        <authorList>
            <person name="Grover C.E."/>
            <person name="Arick M.A. 2nd"/>
            <person name="Thrash A."/>
            <person name="Conover J.L."/>
            <person name="Sanders W.S."/>
            <person name="Peterson D.G."/>
            <person name="Frelichowski J.E."/>
            <person name="Scheffler J.A."/>
            <person name="Scheffler B.E."/>
            <person name="Wendel J.F."/>
        </authorList>
    </citation>
    <scope>NUCLEOTIDE SEQUENCE [LARGE SCALE GENOMIC DNA]</scope>
    <source>
        <strain evidence="2">4</strain>
        <tissue evidence="2">Leaf</tissue>
    </source>
</reference>
<evidence type="ECO:0000256" key="1">
    <source>
        <dbReference type="SAM" id="MobiDB-lite"/>
    </source>
</evidence>
<proteinExistence type="predicted"/>
<comment type="caution">
    <text evidence="2">The sequence shown here is derived from an EMBL/GenBank/DDBJ whole genome shotgun (WGS) entry which is preliminary data.</text>
</comment>